<feature type="compositionally biased region" description="Polar residues" evidence="1">
    <location>
        <begin position="453"/>
        <end position="466"/>
    </location>
</feature>
<feature type="region of interest" description="Disordered" evidence="1">
    <location>
        <begin position="263"/>
        <end position="566"/>
    </location>
</feature>
<reference evidence="2" key="2">
    <citation type="journal article" date="2023" name="IMA Fungus">
        <title>Comparative genomic study of the Penicillium genus elucidates a diverse pangenome and 15 lateral gene transfer events.</title>
        <authorList>
            <person name="Petersen C."/>
            <person name="Sorensen T."/>
            <person name="Nielsen M.R."/>
            <person name="Sondergaard T.E."/>
            <person name="Sorensen J.L."/>
            <person name="Fitzpatrick D.A."/>
            <person name="Frisvad J.C."/>
            <person name="Nielsen K.L."/>
        </authorList>
    </citation>
    <scope>NUCLEOTIDE SEQUENCE</scope>
    <source>
        <strain evidence="2">IBT 35673</strain>
    </source>
</reference>
<gene>
    <name evidence="2" type="ORF">N7452_008111</name>
</gene>
<feature type="compositionally biased region" description="Basic and acidic residues" evidence="1">
    <location>
        <begin position="138"/>
        <end position="154"/>
    </location>
</feature>
<feature type="region of interest" description="Disordered" evidence="1">
    <location>
        <begin position="599"/>
        <end position="662"/>
    </location>
</feature>
<feature type="compositionally biased region" description="Basic and acidic residues" evidence="1">
    <location>
        <begin position="87"/>
        <end position="117"/>
    </location>
</feature>
<name>A0A9W9Q635_PENBR</name>
<feature type="compositionally biased region" description="Basic and acidic residues" evidence="1">
    <location>
        <begin position="290"/>
        <end position="302"/>
    </location>
</feature>
<feature type="compositionally biased region" description="Basic and acidic residues" evidence="1">
    <location>
        <begin position="408"/>
        <end position="451"/>
    </location>
</feature>
<proteinExistence type="predicted"/>
<comment type="caution">
    <text evidence="2">The sequence shown here is derived from an EMBL/GenBank/DDBJ whole genome shotgun (WGS) entry which is preliminary data.</text>
</comment>
<evidence type="ECO:0000256" key="1">
    <source>
        <dbReference type="SAM" id="MobiDB-lite"/>
    </source>
</evidence>
<feature type="region of interest" description="Disordered" evidence="1">
    <location>
        <begin position="200"/>
        <end position="230"/>
    </location>
</feature>
<dbReference type="Proteomes" id="UP001147695">
    <property type="component" value="Unassembled WGS sequence"/>
</dbReference>
<feature type="compositionally biased region" description="Low complexity" evidence="1">
    <location>
        <begin position="539"/>
        <end position="554"/>
    </location>
</feature>
<feature type="compositionally biased region" description="Basic and acidic residues" evidence="1">
    <location>
        <begin position="626"/>
        <end position="650"/>
    </location>
</feature>
<organism evidence="2 3">
    <name type="scientific">Penicillium brevicompactum</name>
    <dbReference type="NCBI Taxonomy" id="5074"/>
    <lineage>
        <taxon>Eukaryota</taxon>
        <taxon>Fungi</taxon>
        <taxon>Dikarya</taxon>
        <taxon>Ascomycota</taxon>
        <taxon>Pezizomycotina</taxon>
        <taxon>Eurotiomycetes</taxon>
        <taxon>Eurotiomycetidae</taxon>
        <taxon>Eurotiales</taxon>
        <taxon>Aspergillaceae</taxon>
        <taxon>Penicillium</taxon>
    </lineage>
</organism>
<feature type="compositionally biased region" description="Basic and acidic residues" evidence="1">
    <location>
        <begin position="383"/>
        <end position="392"/>
    </location>
</feature>
<feature type="compositionally biased region" description="Polar residues" evidence="1">
    <location>
        <begin position="57"/>
        <end position="71"/>
    </location>
</feature>
<sequence>MASKGPQAAFVEEFDEDSNATLPGTRLSANIAPNSAVKLSRLDPRNPEPLIDGASDSGYSSRTAATVNSTQSGPSGGKSPPAPLKLDNPKRADLSRKSSTRERRDKERSRPSHDEKMVGAYAGTAHHAHVHRSASKSQRRDPGHARQYHHDNYYDYHGYQPSAPVDTRPGEYPFYQQRPPVPDFSSSPHAPRYGAVESIHVSNPGRSNRSHSYHTYHNSRPMSFHGMPPGMGSGMNSGVASPMYSQSSMHGYDYGPPPSNSAYMQNQYSSSPYGQSTYYAPSEYGAPSEYPRERSLSREPGRHRSNSVYGPPPPPPMDSGAYSPWYEEDQPLERYPSREVRGRPSISQQDPDEDYYRGSMAPPPPPMPKPKLRSTPQVHQVKRVLERPEPRKVHTSTAAVPSQRRASRNLDRDRGADREYDRMDLAELKDSLPVVSDRDRGNRRISRDAPPERTQSMRAPHRSTSYAAERGSAQVAVASSRRRKPTEYYYEPSSVADDLEDRELAAENYQAARSGRASTAALPLSQEVLPPSKASNRNGSDSGSQKSRSNSSRGSGTGSRTEEDKNMTLTMNGLKIGFTQEAVAGKSINIRTGETGGVRLNIGGGPRQPRQYVHGSGSDYTGGASRHREIEDVRRTREDRRLERGSRRDSQSAYAGGGRYHH</sequence>
<evidence type="ECO:0000313" key="2">
    <source>
        <dbReference type="EMBL" id="KAJ5327721.1"/>
    </source>
</evidence>
<feature type="region of interest" description="Disordered" evidence="1">
    <location>
        <begin position="1"/>
        <end position="169"/>
    </location>
</feature>
<feature type="compositionally biased region" description="Polar residues" evidence="1">
    <location>
        <begin position="19"/>
        <end position="33"/>
    </location>
</feature>
<dbReference type="AlphaFoldDB" id="A0A9W9Q635"/>
<evidence type="ECO:0000313" key="3">
    <source>
        <dbReference type="Proteomes" id="UP001147695"/>
    </source>
</evidence>
<accession>A0A9W9Q635</accession>
<dbReference type="EMBL" id="JAPZBQ010000005">
    <property type="protein sequence ID" value="KAJ5327721.1"/>
    <property type="molecule type" value="Genomic_DNA"/>
</dbReference>
<feature type="compositionally biased region" description="Polar residues" evidence="1">
    <location>
        <begin position="263"/>
        <end position="279"/>
    </location>
</feature>
<protein>
    <submittedName>
        <fullName evidence="2">Uncharacterized protein</fullName>
    </submittedName>
</protein>
<reference evidence="2" key="1">
    <citation type="submission" date="2022-12" db="EMBL/GenBank/DDBJ databases">
        <authorList>
            <person name="Petersen C."/>
        </authorList>
    </citation>
    <scope>NUCLEOTIDE SEQUENCE</scope>
    <source>
        <strain evidence="2">IBT 35673</strain>
    </source>
</reference>
<feature type="compositionally biased region" description="Basic and acidic residues" evidence="1">
    <location>
        <begin position="331"/>
        <end position="342"/>
    </location>
</feature>